<dbReference type="InterPro" id="IPR004499">
    <property type="entry name" value="Pro-tRNA-ligase_IIa_arc-type"/>
</dbReference>
<gene>
    <name evidence="2" type="ORF">PXEA_LOCUS23942</name>
</gene>
<dbReference type="GO" id="GO:0017101">
    <property type="term" value="C:aminoacyl-tRNA synthetase multienzyme complex"/>
    <property type="evidence" value="ECO:0007669"/>
    <property type="project" value="TreeGrafter"/>
</dbReference>
<accession>A0A448X889</accession>
<dbReference type="GO" id="GO:0005524">
    <property type="term" value="F:ATP binding"/>
    <property type="evidence" value="ECO:0007669"/>
    <property type="project" value="InterPro"/>
</dbReference>
<name>A0A448X889_9PLAT</name>
<dbReference type="EMBL" id="CAAALY010112821">
    <property type="protein sequence ID" value="VEL30502.1"/>
    <property type="molecule type" value="Genomic_DNA"/>
</dbReference>
<organism evidence="2 3">
    <name type="scientific">Protopolystoma xenopodis</name>
    <dbReference type="NCBI Taxonomy" id="117903"/>
    <lineage>
        <taxon>Eukaryota</taxon>
        <taxon>Metazoa</taxon>
        <taxon>Spiralia</taxon>
        <taxon>Lophotrochozoa</taxon>
        <taxon>Platyhelminthes</taxon>
        <taxon>Monogenea</taxon>
        <taxon>Polyopisthocotylea</taxon>
        <taxon>Polystomatidea</taxon>
        <taxon>Polystomatidae</taxon>
        <taxon>Protopolystoma</taxon>
    </lineage>
</organism>
<dbReference type="PANTHER" id="PTHR43382:SF2">
    <property type="entry name" value="BIFUNCTIONAL GLUTAMATE_PROLINE--TRNA LIGASE"/>
    <property type="match status" value="1"/>
</dbReference>
<evidence type="ECO:0000313" key="3">
    <source>
        <dbReference type="Proteomes" id="UP000784294"/>
    </source>
</evidence>
<dbReference type="PANTHER" id="PTHR43382">
    <property type="entry name" value="PROLYL-TRNA SYNTHETASE"/>
    <property type="match status" value="1"/>
</dbReference>
<reference evidence="2" key="1">
    <citation type="submission" date="2018-11" db="EMBL/GenBank/DDBJ databases">
        <authorList>
            <consortium name="Pathogen Informatics"/>
        </authorList>
    </citation>
    <scope>NUCLEOTIDE SEQUENCE</scope>
</reference>
<dbReference type="GO" id="GO:0004827">
    <property type="term" value="F:proline-tRNA ligase activity"/>
    <property type="evidence" value="ECO:0007669"/>
    <property type="project" value="InterPro"/>
</dbReference>
<keyword evidence="3" id="KW-1185">Reference proteome</keyword>
<sequence length="74" mass="8245">MVVAESELEVKLPALLDSIHADMLSRNRDELITRVRPVTCMEDLISSLDQHCICIAPFCGDQNCEDQVKEASAK</sequence>
<dbReference type="InterPro" id="IPR017449">
    <property type="entry name" value="Pro-tRNA_synth_II"/>
</dbReference>
<evidence type="ECO:0000313" key="2">
    <source>
        <dbReference type="EMBL" id="VEL30502.1"/>
    </source>
</evidence>
<dbReference type="AlphaFoldDB" id="A0A448X889"/>
<dbReference type="GO" id="GO:0006433">
    <property type="term" value="P:prolyl-tRNA aminoacylation"/>
    <property type="evidence" value="ECO:0007669"/>
    <property type="project" value="InterPro"/>
</dbReference>
<dbReference type="Proteomes" id="UP000784294">
    <property type="component" value="Unassembled WGS sequence"/>
</dbReference>
<proteinExistence type="predicted"/>
<dbReference type="GO" id="GO:0005737">
    <property type="term" value="C:cytoplasm"/>
    <property type="evidence" value="ECO:0007669"/>
    <property type="project" value="InterPro"/>
</dbReference>
<evidence type="ECO:0000256" key="1">
    <source>
        <dbReference type="ARBA" id="ARBA00022917"/>
    </source>
</evidence>
<protein>
    <submittedName>
        <fullName evidence="2">Uncharacterized protein</fullName>
    </submittedName>
</protein>
<comment type="caution">
    <text evidence="2">The sequence shown here is derived from an EMBL/GenBank/DDBJ whole genome shotgun (WGS) entry which is preliminary data.</text>
</comment>
<dbReference type="SUPFAM" id="SSF64586">
    <property type="entry name" value="C-terminal domain of ProRS"/>
    <property type="match status" value="1"/>
</dbReference>
<keyword evidence="1" id="KW-0648">Protein biosynthesis</keyword>
<dbReference type="Gene3D" id="3.30.110.30">
    <property type="entry name" value="C-terminal domain of ProRS"/>
    <property type="match status" value="1"/>
</dbReference>